<dbReference type="Proteomes" id="UP000254492">
    <property type="component" value="Unassembled WGS sequence"/>
</dbReference>
<comment type="caution">
    <text evidence="2">The sequence shown here is derived from an EMBL/GenBank/DDBJ whole genome shotgun (WGS) entry which is preliminary data.</text>
</comment>
<evidence type="ECO:0000256" key="1">
    <source>
        <dbReference type="SAM" id="Phobius"/>
    </source>
</evidence>
<keyword evidence="3" id="KW-1185">Reference proteome</keyword>
<dbReference type="RefSeq" id="WP_115471287.1">
    <property type="nucleotide sequence ID" value="NZ_BJEC01000011.1"/>
</dbReference>
<name>A0ABX9I6Q8_9LACO</name>
<dbReference type="PANTHER" id="PTHR40070">
    <property type="entry name" value="UPF0478 PROTEIN YTXG"/>
    <property type="match status" value="1"/>
</dbReference>
<evidence type="ECO:0000313" key="2">
    <source>
        <dbReference type="EMBL" id="RDS59169.1"/>
    </source>
</evidence>
<organism evidence="2 3">
    <name type="scientific">Weissella thailandensis</name>
    <dbReference type="NCBI Taxonomy" id="89061"/>
    <lineage>
        <taxon>Bacteria</taxon>
        <taxon>Bacillati</taxon>
        <taxon>Bacillota</taxon>
        <taxon>Bacilli</taxon>
        <taxon>Lactobacillales</taxon>
        <taxon>Lactobacillaceae</taxon>
        <taxon>Weissella</taxon>
    </lineage>
</organism>
<gene>
    <name evidence="2" type="ORF">DWV05_07060</name>
</gene>
<reference evidence="2 3" key="1">
    <citation type="submission" date="2018-07" db="EMBL/GenBank/DDBJ databases">
        <title>Genome-based reclassification of Weissella jogaejeotgali as Weissella thailandensis.</title>
        <authorList>
            <person name="Chun J."/>
            <person name="Kim B.-Y."/>
            <person name="Kwak M.-J."/>
        </authorList>
    </citation>
    <scope>NUCLEOTIDE SEQUENCE [LARGE SCALE GENOMIC DNA]</scope>
    <source>
        <strain evidence="2 3">KCTC 3751</strain>
    </source>
</reference>
<proteinExistence type="predicted"/>
<protein>
    <submittedName>
        <fullName evidence="2">DUF948 domain-containing protein</fullName>
    </submittedName>
</protein>
<dbReference type="EMBL" id="QRAY01000012">
    <property type="protein sequence ID" value="RDS59169.1"/>
    <property type="molecule type" value="Genomic_DNA"/>
</dbReference>
<dbReference type="InterPro" id="IPR009293">
    <property type="entry name" value="UPF0478"/>
</dbReference>
<dbReference type="PANTHER" id="PTHR40070:SF1">
    <property type="entry name" value="UPF0478 PROTEIN YTXG"/>
    <property type="match status" value="1"/>
</dbReference>
<keyword evidence="1" id="KW-0812">Transmembrane</keyword>
<dbReference type="Pfam" id="PF06103">
    <property type="entry name" value="DUF948"/>
    <property type="match status" value="1"/>
</dbReference>
<accession>A0ABX9I6Q8</accession>
<feature type="transmembrane region" description="Helical" evidence="1">
    <location>
        <begin position="6"/>
        <end position="27"/>
    </location>
</feature>
<evidence type="ECO:0000313" key="3">
    <source>
        <dbReference type="Proteomes" id="UP000254492"/>
    </source>
</evidence>
<sequence>MTGGQIALIILAVAVLLLVLFIGLFLVKLTQTLGVVTKDVDIIAREANDILANVDVLLNDVNGKVATVDPAFQAIADLGTSVSELNDATHNLTDKVKSSSGSNKTKVASAVFAANAARKNRKSAKKAAAAEK</sequence>
<keyword evidence="1" id="KW-1133">Transmembrane helix</keyword>
<keyword evidence="1" id="KW-0472">Membrane</keyword>